<dbReference type="RefSeq" id="WP_163241930.1">
    <property type="nucleotide sequence ID" value="NZ_CP082780.1"/>
</dbReference>
<protein>
    <submittedName>
        <fullName evidence="4">Excalibur calcium-binding domain-containing protein</fullName>
    </submittedName>
</protein>
<evidence type="ECO:0000313" key="4">
    <source>
        <dbReference type="EMBL" id="NEY81485.1"/>
    </source>
</evidence>
<dbReference type="Pfam" id="PF05901">
    <property type="entry name" value="Excalibur"/>
    <property type="match status" value="1"/>
</dbReference>
<evidence type="ECO:0000313" key="6">
    <source>
        <dbReference type="Proteomes" id="UP000570010"/>
    </source>
</evidence>
<dbReference type="Proteomes" id="UP000472971">
    <property type="component" value="Unassembled WGS sequence"/>
</dbReference>
<evidence type="ECO:0000259" key="2">
    <source>
        <dbReference type="SMART" id="SM00894"/>
    </source>
</evidence>
<dbReference type="AlphaFoldDB" id="A0A6B3VYX8"/>
<evidence type="ECO:0000256" key="1">
    <source>
        <dbReference type="SAM" id="MobiDB-lite"/>
    </source>
</evidence>
<feature type="region of interest" description="Disordered" evidence="1">
    <location>
        <begin position="1"/>
        <end position="31"/>
    </location>
</feature>
<evidence type="ECO:0000313" key="5">
    <source>
        <dbReference type="Proteomes" id="UP000472971"/>
    </source>
</evidence>
<name>A0A6B3VYX8_9BACI</name>
<keyword evidence="5" id="KW-1185">Reference proteome</keyword>
<evidence type="ECO:0000313" key="3">
    <source>
        <dbReference type="EMBL" id="MBA4537227.1"/>
    </source>
</evidence>
<feature type="domain" description="Excalibur calcium-binding" evidence="2">
    <location>
        <begin position="1"/>
        <end position="30"/>
    </location>
</feature>
<feature type="compositionally biased region" description="Basic and acidic residues" evidence="1">
    <location>
        <begin position="20"/>
        <end position="31"/>
    </location>
</feature>
<accession>A0A6B3VYX8</accession>
<gene>
    <name evidence="4" type="ORF">G4D64_08140</name>
    <name evidence="3" type="ORF">H1Z61_08740</name>
</gene>
<reference evidence="4 5" key="1">
    <citation type="submission" date="2020-02" db="EMBL/GenBank/DDBJ databases">
        <title>Bacillus aquiflavi sp. nov., isolated from yellow water of strong flavor Chinese baijiu in Yibin region of China.</title>
        <authorList>
            <person name="Xie J."/>
        </authorList>
    </citation>
    <scope>NUCLEOTIDE SEQUENCE [LARGE SCALE GENOMIC DNA]</scope>
    <source>
        <strain evidence="4 5">3H-10</strain>
    </source>
</reference>
<organism evidence="4 5">
    <name type="scientific">Bacillus aquiflavi</name>
    <dbReference type="NCBI Taxonomy" id="2672567"/>
    <lineage>
        <taxon>Bacteria</taxon>
        <taxon>Bacillati</taxon>
        <taxon>Bacillota</taxon>
        <taxon>Bacilli</taxon>
        <taxon>Bacillales</taxon>
        <taxon>Bacillaceae</taxon>
        <taxon>Bacillus</taxon>
    </lineage>
</organism>
<dbReference type="InterPro" id="IPR008613">
    <property type="entry name" value="Excalibur_Ca-bd_domain"/>
</dbReference>
<sequence>MRAKYPNGVAKGHTSYNPALDRDKDGYACEL</sequence>
<dbReference type="EMBL" id="JACEIO010000018">
    <property type="protein sequence ID" value="MBA4537227.1"/>
    <property type="molecule type" value="Genomic_DNA"/>
</dbReference>
<proteinExistence type="predicted"/>
<dbReference type="EMBL" id="JAAIWN010000016">
    <property type="protein sequence ID" value="NEY81485.1"/>
    <property type="molecule type" value="Genomic_DNA"/>
</dbReference>
<reference evidence="3 6" key="2">
    <citation type="submission" date="2020-07" db="EMBL/GenBank/DDBJ databases">
        <authorList>
            <person name="Feng H."/>
        </authorList>
    </citation>
    <scope>NUCLEOTIDE SEQUENCE [LARGE SCALE GENOMIC DNA]</scope>
    <source>
        <strain evidence="3">S-12</strain>
        <strain evidence="6">s-12</strain>
    </source>
</reference>
<comment type="caution">
    <text evidence="4">The sequence shown here is derived from an EMBL/GenBank/DDBJ whole genome shotgun (WGS) entry which is preliminary data.</text>
</comment>
<dbReference type="SMART" id="SM00894">
    <property type="entry name" value="Excalibur"/>
    <property type="match status" value="1"/>
</dbReference>
<dbReference type="Proteomes" id="UP000570010">
    <property type="component" value="Unassembled WGS sequence"/>
</dbReference>